<keyword evidence="2" id="KW-1185">Reference proteome</keyword>
<dbReference type="AlphaFoldDB" id="A0AAE1KQL7"/>
<protein>
    <submittedName>
        <fullName evidence="1">Uncharacterized protein</fullName>
    </submittedName>
</protein>
<sequence>MQPHGTSKECAKTVKKPANGENIVRRKKMALYHMWVKYELAKENHIEASRGKCVKRRRPIEEPLYMYDNFRRPTTLASYVEPYSGRELKGNERRTLPVLTIHDEYIVLRGRLKQLHEEKEPKIHPDTPWHLTKLTDIVRWELENKKLSG</sequence>
<evidence type="ECO:0000313" key="1">
    <source>
        <dbReference type="EMBL" id="KAK3880208.1"/>
    </source>
</evidence>
<name>A0AAE1KQL7_PETCI</name>
<gene>
    <name evidence="1" type="ORF">Pcinc_015277</name>
</gene>
<organism evidence="1 2">
    <name type="scientific">Petrolisthes cinctipes</name>
    <name type="common">Flat porcelain crab</name>
    <dbReference type="NCBI Taxonomy" id="88211"/>
    <lineage>
        <taxon>Eukaryota</taxon>
        <taxon>Metazoa</taxon>
        <taxon>Ecdysozoa</taxon>
        <taxon>Arthropoda</taxon>
        <taxon>Crustacea</taxon>
        <taxon>Multicrustacea</taxon>
        <taxon>Malacostraca</taxon>
        <taxon>Eumalacostraca</taxon>
        <taxon>Eucarida</taxon>
        <taxon>Decapoda</taxon>
        <taxon>Pleocyemata</taxon>
        <taxon>Anomura</taxon>
        <taxon>Galatheoidea</taxon>
        <taxon>Porcellanidae</taxon>
        <taxon>Petrolisthes</taxon>
    </lineage>
</organism>
<dbReference type="Proteomes" id="UP001286313">
    <property type="component" value="Unassembled WGS sequence"/>
</dbReference>
<dbReference type="EMBL" id="JAWQEG010001346">
    <property type="protein sequence ID" value="KAK3880208.1"/>
    <property type="molecule type" value="Genomic_DNA"/>
</dbReference>
<accession>A0AAE1KQL7</accession>
<proteinExistence type="predicted"/>
<comment type="caution">
    <text evidence="1">The sequence shown here is derived from an EMBL/GenBank/DDBJ whole genome shotgun (WGS) entry which is preliminary data.</text>
</comment>
<evidence type="ECO:0000313" key="2">
    <source>
        <dbReference type="Proteomes" id="UP001286313"/>
    </source>
</evidence>
<reference evidence="1" key="1">
    <citation type="submission" date="2023-10" db="EMBL/GenBank/DDBJ databases">
        <title>Genome assemblies of two species of porcelain crab, Petrolisthes cinctipes and Petrolisthes manimaculis (Anomura: Porcellanidae).</title>
        <authorList>
            <person name="Angst P."/>
        </authorList>
    </citation>
    <scope>NUCLEOTIDE SEQUENCE</scope>
    <source>
        <strain evidence="1">PB745_01</strain>
        <tissue evidence="1">Gill</tissue>
    </source>
</reference>